<accession>A0A8H3LDN8</accession>
<protein>
    <submittedName>
        <fullName evidence="1">BTB/POZ protein</fullName>
    </submittedName>
</protein>
<sequence>MSKQPEKIFNSPDFTSIPEKALISLIEQDNLEMSDVQIWDHILNGNILRQFIPLIKLQNLSSKEFLENILPYQKILPEELYNHLLKIFLDNDYRPSTKETKETKKAEEVKETMEIEETKEIKVINSNKTYIIQILLRINMLN</sequence>
<dbReference type="OrthoDB" id="10598530at2759"/>
<dbReference type="Proteomes" id="UP000615446">
    <property type="component" value="Unassembled WGS sequence"/>
</dbReference>
<proteinExistence type="predicted"/>
<organism evidence="1 2">
    <name type="scientific">Rhizophagus clarus</name>
    <dbReference type="NCBI Taxonomy" id="94130"/>
    <lineage>
        <taxon>Eukaryota</taxon>
        <taxon>Fungi</taxon>
        <taxon>Fungi incertae sedis</taxon>
        <taxon>Mucoromycota</taxon>
        <taxon>Glomeromycotina</taxon>
        <taxon>Glomeromycetes</taxon>
        <taxon>Glomerales</taxon>
        <taxon>Glomeraceae</taxon>
        <taxon>Rhizophagus</taxon>
    </lineage>
</organism>
<dbReference type="EMBL" id="BLAL01000073">
    <property type="protein sequence ID" value="GES83743.1"/>
    <property type="molecule type" value="Genomic_DNA"/>
</dbReference>
<reference evidence="1" key="1">
    <citation type="submission" date="2019-10" db="EMBL/GenBank/DDBJ databases">
        <title>Conservation and host-specific expression of non-tandemly repeated heterogenous ribosome RNA gene in arbuscular mycorrhizal fungi.</title>
        <authorList>
            <person name="Maeda T."/>
            <person name="Kobayashi Y."/>
            <person name="Nakagawa T."/>
            <person name="Ezawa T."/>
            <person name="Yamaguchi K."/>
            <person name="Bino T."/>
            <person name="Nishimoto Y."/>
            <person name="Shigenobu S."/>
            <person name="Kawaguchi M."/>
        </authorList>
    </citation>
    <scope>NUCLEOTIDE SEQUENCE</scope>
    <source>
        <strain evidence="1">HR1</strain>
    </source>
</reference>
<gene>
    <name evidence="1" type="ORF">RCL2_001089800</name>
</gene>
<comment type="caution">
    <text evidence="1">The sequence shown here is derived from an EMBL/GenBank/DDBJ whole genome shotgun (WGS) entry which is preliminary data.</text>
</comment>
<evidence type="ECO:0000313" key="1">
    <source>
        <dbReference type="EMBL" id="GES83743.1"/>
    </source>
</evidence>
<dbReference type="AlphaFoldDB" id="A0A8H3LDN8"/>
<evidence type="ECO:0000313" key="2">
    <source>
        <dbReference type="Proteomes" id="UP000615446"/>
    </source>
</evidence>
<name>A0A8H3LDN8_9GLOM</name>